<reference evidence="1" key="1">
    <citation type="submission" date="2022-03" db="EMBL/GenBank/DDBJ databases">
        <title>Identification of a novel bacterium isolated from mangrove sediments.</title>
        <authorList>
            <person name="Pan X."/>
        </authorList>
    </citation>
    <scope>NUCLEOTIDE SEQUENCE</scope>
    <source>
        <strain evidence="1">B2580</strain>
    </source>
</reference>
<accession>A0ABT0B5E8</accession>
<evidence type="ECO:0000313" key="1">
    <source>
        <dbReference type="EMBL" id="MCJ2180106.1"/>
    </source>
</evidence>
<keyword evidence="2" id="KW-1185">Reference proteome</keyword>
<evidence type="ECO:0000313" key="2">
    <source>
        <dbReference type="Proteomes" id="UP001162880"/>
    </source>
</evidence>
<proteinExistence type="predicted"/>
<comment type="caution">
    <text evidence="1">The sequence shown here is derived from an EMBL/GenBank/DDBJ whole genome shotgun (WGS) entry which is preliminary data.</text>
</comment>
<gene>
    <name evidence="1" type="ORF">MTR64_16165</name>
</gene>
<dbReference type="Proteomes" id="UP001162880">
    <property type="component" value="Unassembled WGS sequence"/>
</dbReference>
<dbReference type="EMBL" id="JALHLE010000028">
    <property type="protein sequence ID" value="MCJ2180106.1"/>
    <property type="molecule type" value="Genomic_DNA"/>
</dbReference>
<protein>
    <recommendedName>
        <fullName evidence="3">HTH marR-type domain-containing protein</fullName>
    </recommendedName>
</protein>
<organism evidence="1 2">
    <name type="scientific">Novosphingobium album</name>
    <name type="common">ex Hu et al. 2023</name>
    <dbReference type="NCBI Taxonomy" id="2930093"/>
    <lineage>
        <taxon>Bacteria</taxon>
        <taxon>Pseudomonadati</taxon>
        <taxon>Pseudomonadota</taxon>
        <taxon>Alphaproteobacteria</taxon>
        <taxon>Sphingomonadales</taxon>
        <taxon>Sphingomonadaceae</taxon>
        <taxon>Novosphingobium</taxon>
    </lineage>
</organism>
<evidence type="ECO:0008006" key="3">
    <source>
        <dbReference type="Google" id="ProtNLM"/>
    </source>
</evidence>
<sequence length="124" mass="13857">MPDVSHIHFDRRVPDLSVFELAVANAISRQKISTDEDLQEVLSDWFQRKVRVPDVSAALDTMIAKGIVRRGDETLCEYRLTPHGIDAVTSLYGGCIRMIDRGLGLLNVSMILNLLTTTRESDDA</sequence>
<name>A0ABT0B5E8_9SPHN</name>